<evidence type="ECO:0000313" key="3">
    <source>
        <dbReference type="Proteomes" id="UP000606786"/>
    </source>
</evidence>
<sequence>MSVHIYYFFKCICVYEFRDCVRGGGIFLVDGDCSSSSGSVSNMLECCRCQLHCICFSATFLLSTTKRVIVFIELLVYFLFSFAHSTSFFFRSFSSFVWFCLVLLNAINLLR</sequence>
<accession>A0A811UA28</accession>
<reference evidence="2" key="1">
    <citation type="submission" date="2020-11" db="EMBL/GenBank/DDBJ databases">
        <authorList>
            <person name="Whitehead M."/>
        </authorList>
    </citation>
    <scope>NUCLEOTIDE SEQUENCE</scope>
    <source>
        <strain evidence="2">EGII</strain>
    </source>
</reference>
<keyword evidence="1" id="KW-0812">Transmembrane</keyword>
<evidence type="ECO:0000256" key="1">
    <source>
        <dbReference type="SAM" id="Phobius"/>
    </source>
</evidence>
<proteinExistence type="predicted"/>
<name>A0A811UA28_CERCA</name>
<dbReference type="EMBL" id="CAJHJT010000001">
    <property type="protein sequence ID" value="CAD6996112.1"/>
    <property type="molecule type" value="Genomic_DNA"/>
</dbReference>
<protein>
    <submittedName>
        <fullName evidence="2">(Mediterranean fruit fly) hypothetical protein</fullName>
    </submittedName>
</protein>
<dbReference type="AlphaFoldDB" id="A0A811UA28"/>
<keyword evidence="3" id="KW-1185">Reference proteome</keyword>
<comment type="caution">
    <text evidence="2">The sequence shown here is derived from an EMBL/GenBank/DDBJ whole genome shotgun (WGS) entry which is preliminary data.</text>
</comment>
<keyword evidence="1" id="KW-1133">Transmembrane helix</keyword>
<evidence type="ECO:0000313" key="2">
    <source>
        <dbReference type="EMBL" id="CAD6996112.1"/>
    </source>
</evidence>
<gene>
    <name evidence="2" type="ORF">CCAP1982_LOCUS4809</name>
</gene>
<feature type="transmembrane region" description="Helical" evidence="1">
    <location>
        <begin position="92"/>
        <end position="110"/>
    </location>
</feature>
<dbReference type="Proteomes" id="UP000606786">
    <property type="component" value="Unassembled WGS sequence"/>
</dbReference>
<organism evidence="2 3">
    <name type="scientific">Ceratitis capitata</name>
    <name type="common">Mediterranean fruit fly</name>
    <name type="synonym">Tephritis capitata</name>
    <dbReference type="NCBI Taxonomy" id="7213"/>
    <lineage>
        <taxon>Eukaryota</taxon>
        <taxon>Metazoa</taxon>
        <taxon>Ecdysozoa</taxon>
        <taxon>Arthropoda</taxon>
        <taxon>Hexapoda</taxon>
        <taxon>Insecta</taxon>
        <taxon>Pterygota</taxon>
        <taxon>Neoptera</taxon>
        <taxon>Endopterygota</taxon>
        <taxon>Diptera</taxon>
        <taxon>Brachycera</taxon>
        <taxon>Muscomorpha</taxon>
        <taxon>Tephritoidea</taxon>
        <taxon>Tephritidae</taxon>
        <taxon>Ceratitis</taxon>
        <taxon>Ceratitis</taxon>
    </lineage>
</organism>
<keyword evidence="1" id="KW-0472">Membrane</keyword>